<feature type="domain" description="Radical SAM core" evidence="11">
    <location>
        <begin position="9"/>
        <end position="246"/>
    </location>
</feature>
<evidence type="ECO:0000259" key="11">
    <source>
        <dbReference type="PROSITE" id="PS51918"/>
    </source>
</evidence>
<dbReference type="InterPro" id="IPR013785">
    <property type="entry name" value="Aldolase_TIM"/>
</dbReference>
<dbReference type="SFLD" id="SFLDS00029">
    <property type="entry name" value="Radical_SAM"/>
    <property type="match status" value="2"/>
</dbReference>
<dbReference type="GO" id="GO:0046872">
    <property type="term" value="F:metal ion binding"/>
    <property type="evidence" value="ECO:0007669"/>
    <property type="project" value="UniProtKB-UniRule"/>
</dbReference>
<dbReference type="SFLD" id="SFLDF00562">
    <property type="entry name" value="HemN-like__clustered_with_heat"/>
    <property type="match status" value="1"/>
</dbReference>
<evidence type="ECO:0000256" key="9">
    <source>
        <dbReference type="ARBA" id="ARBA00023186"/>
    </source>
</evidence>
<comment type="similarity">
    <text evidence="2">Belongs to the anaerobic coproporphyrinogen-III oxidase family. HemW subfamily.</text>
</comment>
<dbReference type="SFLD" id="SFLDG01065">
    <property type="entry name" value="anaerobic_coproporphyrinogen-I"/>
    <property type="match status" value="2"/>
</dbReference>
<dbReference type="PROSITE" id="PS51918">
    <property type="entry name" value="RADICAL_SAM"/>
    <property type="match status" value="1"/>
</dbReference>
<evidence type="ECO:0000313" key="13">
    <source>
        <dbReference type="Proteomes" id="UP000241762"/>
    </source>
</evidence>
<dbReference type="InterPro" id="IPR058240">
    <property type="entry name" value="rSAM_sf"/>
</dbReference>
<dbReference type="GO" id="GO:0006779">
    <property type="term" value="P:porphyrin-containing compound biosynthetic process"/>
    <property type="evidence" value="ECO:0007669"/>
    <property type="project" value="InterPro"/>
</dbReference>
<dbReference type="SFLD" id="SFLDG01082">
    <property type="entry name" value="B12-binding_domain_containing"/>
    <property type="match status" value="1"/>
</dbReference>
<dbReference type="KEGG" id="ptc:phytr_6640"/>
<dbReference type="InterPro" id="IPR007197">
    <property type="entry name" value="rSAM"/>
</dbReference>
<dbReference type="GO" id="GO:0051539">
    <property type="term" value="F:4 iron, 4 sulfur cluster binding"/>
    <property type="evidence" value="ECO:0007669"/>
    <property type="project" value="UniProtKB-UniRule"/>
</dbReference>
<evidence type="ECO:0000256" key="8">
    <source>
        <dbReference type="ARBA" id="ARBA00023014"/>
    </source>
</evidence>
<gene>
    <name evidence="12" type="ORF">phytr_6640</name>
</gene>
<dbReference type="SFLD" id="SFLDF00288">
    <property type="entry name" value="HemN-like__clustered_with_nucl"/>
    <property type="match status" value="1"/>
</dbReference>
<accession>A0A2P1P8N6</accession>
<protein>
    <recommendedName>
        <fullName evidence="3 10">Heme chaperone HemW</fullName>
    </recommendedName>
</protein>
<organism evidence="12 13">
    <name type="scientific">Candidatus Phycorickettsia trachydisci</name>
    <dbReference type="NCBI Taxonomy" id="2115978"/>
    <lineage>
        <taxon>Bacteria</taxon>
        <taxon>Pseudomonadati</taxon>
        <taxon>Pseudomonadota</taxon>
        <taxon>Alphaproteobacteria</taxon>
        <taxon>Rickettsiales</taxon>
        <taxon>Rickettsiaceae</taxon>
        <taxon>Candidatus Phycorickettsia</taxon>
    </lineage>
</organism>
<dbReference type="AlphaFoldDB" id="A0A2P1P8N6"/>
<dbReference type="EMBL" id="CP027845">
    <property type="protein sequence ID" value="AVP87605.1"/>
    <property type="molecule type" value="Genomic_DNA"/>
</dbReference>
<evidence type="ECO:0000256" key="2">
    <source>
        <dbReference type="ARBA" id="ARBA00006100"/>
    </source>
</evidence>
<comment type="subcellular location">
    <subcellularLocation>
        <location evidence="10">Cytoplasm</location>
    </subcellularLocation>
</comment>
<evidence type="ECO:0000256" key="5">
    <source>
        <dbReference type="ARBA" id="ARBA00022691"/>
    </source>
</evidence>
<keyword evidence="8 10" id="KW-0411">Iron-sulfur</keyword>
<keyword evidence="10" id="KW-0963">Cytoplasm</keyword>
<sequence>MKKEKILILRPNNAKEISIYIHWPFCVSKCPYCDFNSHTFEKIDYSSWEKAYLEDLEKFSYLFQGKNINSIFFGGGTPSLMPPSIAASIISKISQIAYITQDTEITLEANPSSVESSKFEGFKQAGVNRISIGIQSFNDKNLKFLGRKHSGKEALGALEVAGKYFDNYSFDLIYGLPDQTLDNWHKELEFALNFASKHISLYQLTIEKGTPFYSMHKRKEFVLPDQEVAANLYDLTNNMLEARGFELYEISSYAQKGFESKHNLNYWQYGDYLGIGPGAHSRLSFLDEGINRMQAAEMIYKPADWLKANKRLRNVEVLSQQDIAKEIIMMGLRLIKGMNDDVLEKFTGKRFEQIIDKPFLQKLIGAKLLECDNAATRLSDRGIKLHSKIITEIFDHFLI</sequence>
<keyword evidence="10" id="KW-0004">4Fe-4S</keyword>
<evidence type="ECO:0000256" key="1">
    <source>
        <dbReference type="ARBA" id="ARBA00001966"/>
    </source>
</evidence>
<evidence type="ECO:0000256" key="10">
    <source>
        <dbReference type="RuleBase" id="RU364116"/>
    </source>
</evidence>
<dbReference type="InterPro" id="IPR004559">
    <property type="entry name" value="HemW-like"/>
</dbReference>
<dbReference type="PANTHER" id="PTHR13932">
    <property type="entry name" value="COPROPORPHYRINIGEN III OXIDASE"/>
    <property type="match status" value="1"/>
</dbReference>
<dbReference type="Pfam" id="PF04055">
    <property type="entry name" value="Radical_SAM"/>
    <property type="match status" value="1"/>
</dbReference>
<dbReference type="GO" id="GO:0004109">
    <property type="term" value="F:coproporphyrinogen oxidase activity"/>
    <property type="evidence" value="ECO:0007669"/>
    <property type="project" value="InterPro"/>
</dbReference>
<reference evidence="12 13" key="1">
    <citation type="submission" date="2018-03" db="EMBL/GenBank/DDBJ databases">
        <title>A gene transfer event suggests a long-term partnership between eustigmatophyte algae and a novel lineage of endosymbiotic bacteria.</title>
        <authorList>
            <person name="Yurchenko T."/>
            <person name="Sevcikova T."/>
            <person name="Pribyl P."/>
            <person name="El Karkouri K."/>
            <person name="Klimes V."/>
            <person name="Amaral R."/>
            <person name="Zbrankova V."/>
            <person name="Kim E."/>
            <person name="Raoult D."/>
            <person name="Santos L.M.A."/>
            <person name="Elias M."/>
        </authorList>
    </citation>
    <scope>NUCLEOTIDE SEQUENCE [LARGE SCALE GENOMIC DNA]</scope>
    <source>
        <strain evidence="12">CCALA 838</strain>
    </source>
</reference>
<dbReference type="NCBIfam" id="TIGR00539">
    <property type="entry name" value="hemN_rel"/>
    <property type="match status" value="1"/>
</dbReference>
<comment type="cofactor">
    <cofactor evidence="1">
        <name>[4Fe-4S] cluster</name>
        <dbReference type="ChEBI" id="CHEBI:49883"/>
    </cofactor>
</comment>
<keyword evidence="4 10" id="KW-0349">Heme</keyword>
<dbReference type="SUPFAM" id="SSF102114">
    <property type="entry name" value="Radical SAM enzymes"/>
    <property type="match status" value="1"/>
</dbReference>
<dbReference type="InterPro" id="IPR006638">
    <property type="entry name" value="Elp3/MiaA/NifB-like_rSAM"/>
</dbReference>
<dbReference type="Pfam" id="PF06969">
    <property type="entry name" value="HemN_C"/>
    <property type="match status" value="1"/>
</dbReference>
<keyword evidence="5 10" id="KW-0949">S-adenosyl-L-methionine</keyword>
<comment type="function">
    <text evidence="10">Probably acts as a heme chaperone, transferring heme to an unknown acceptor. Binds one molecule of heme per monomer, possibly covalently. Binds 1 [4Fe-4S] cluster. The cluster is coordinated with 3 cysteines and an exchangeable S-adenosyl-L-methionine.</text>
</comment>
<dbReference type="GO" id="GO:0005737">
    <property type="term" value="C:cytoplasm"/>
    <property type="evidence" value="ECO:0007669"/>
    <property type="project" value="UniProtKB-SubCell"/>
</dbReference>
<name>A0A2P1P8N6_9RICK</name>
<keyword evidence="13" id="KW-1185">Reference proteome</keyword>
<evidence type="ECO:0000256" key="3">
    <source>
        <dbReference type="ARBA" id="ARBA00017228"/>
    </source>
</evidence>
<keyword evidence="6 10" id="KW-0479">Metal-binding</keyword>
<keyword evidence="7 10" id="KW-0408">Iron</keyword>
<dbReference type="PANTHER" id="PTHR13932:SF5">
    <property type="entry name" value="RADICAL S-ADENOSYL METHIONINE DOMAIN-CONTAINING PROTEIN 1, MITOCHONDRIAL"/>
    <property type="match status" value="1"/>
</dbReference>
<keyword evidence="9 10" id="KW-0143">Chaperone</keyword>
<proteinExistence type="inferred from homology"/>
<dbReference type="SMART" id="SM00729">
    <property type="entry name" value="Elp3"/>
    <property type="match status" value="1"/>
</dbReference>
<dbReference type="InterPro" id="IPR010723">
    <property type="entry name" value="HemN_C"/>
</dbReference>
<evidence type="ECO:0000256" key="6">
    <source>
        <dbReference type="ARBA" id="ARBA00022723"/>
    </source>
</evidence>
<evidence type="ECO:0000313" key="12">
    <source>
        <dbReference type="EMBL" id="AVP87605.1"/>
    </source>
</evidence>
<dbReference type="Gene3D" id="3.20.20.70">
    <property type="entry name" value="Aldolase class I"/>
    <property type="match status" value="1"/>
</dbReference>
<evidence type="ECO:0000256" key="7">
    <source>
        <dbReference type="ARBA" id="ARBA00023004"/>
    </source>
</evidence>
<dbReference type="CDD" id="cd01335">
    <property type="entry name" value="Radical_SAM"/>
    <property type="match status" value="1"/>
</dbReference>
<evidence type="ECO:0000256" key="4">
    <source>
        <dbReference type="ARBA" id="ARBA00022617"/>
    </source>
</evidence>
<dbReference type="InterPro" id="IPR034505">
    <property type="entry name" value="Coproporphyrinogen-III_oxidase"/>
</dbReference>
<dbReference type="Proteomes" id="UP000241762">
    <property type="component" value="Chromosome"/>
</dbReference>